<evidence type="ECO:0000313" key="1">
    <source>
        <dbReference type="EMBL" id="MCD9642445.1"/>
    </source>
</evidence>
<dbReference type="Proteomes" id="UP000823775">
    <property type="component" value="Unassembled WGS sequence"/>
</dbReference>
<keyword evidence="2" id="KW-1185">Reference proteome</keyword>
<protein>
    <submittedName>
        <fullName evidence="1">Uncharacterized protein</fullName>
    </submittedName>
</protein>
<evidence type="ECO:0000313" key="2">
    <source>
        <dbReference type="Proteomes" id="UP000823775"/>
    </source>
</evidence>
<sequence length="150" mass="17177">MGNEERVADMDEDKEVVLPWAYMRRTMRRCCHGRTWGRTRSYTYDLIFKKKRGGLGGAAAIEVEEESAGGFMWRKECVVVIEDEEKKEDLLMVPCGENEVLLSLKKNKTDLLSRGKKKAVVICREGGDTIMGEKERGADMEEDKEVVLPW</sequence>
<name>A0ABS8V8C9_DATST</name>
<comment type="caution">
    <text evidence="1">The sequence shown here is derived from an EMBL/GenBank/DDBJ whole genome shotgun (WGS) entry which is preliminary data.</text>
</comment>
<gene>
    <name evidence="1" type="ORF">HAX54_029274</name>
</gene>
<organism evidence="1 2">
    <name type="scientific">Datura stramonium</name>
    <name type="common">Jimsonweed</name>
    <name type="synonym">Common thornapple</name>
    <dbReference type="NCBI Taxonomy" id="4076"/>
    <lineage>
        <taxon>Eukaryota</taxon>
        <taxon>Viridiplantae</taxon>
        <taxon>Streptophyta</taxon>
        <taxon>Embryophyta</taxon>
        <taxon>Tracheophyta</taxon>
        <taxon>Spermatophyta</taxon>
        <taxon>Magnoliopsida</taxon>
        <taxon>eudicotyledons</taxon>
        <taxon>Gunneridae</taxon>
        <taxon>Pentapetalae</taxon>
        <taxon>asterids</taxon>
        <taxon>lamiids</taxon>
        <taxon>Solanales</taxon>
        <taxon>Solanaceae</taxon>
        <taxon>Solanoideae</taxon>
        <taxon>Datureae</taxon>
        <taxon>Datura</taxon>
    </lineage>
</organism>
<proteinExistence type="predicted"/>
<dbReference type="EMBL" id="JACEIK010003621">
    <property type="protein sequence ID" value="MCD9642445.1"/>
    <property type="molecule type" value="Genomic_DNA"/>
</dbReference>
<accession>A0ABS8V8C9</accession>
<reference evidence="1 2" key="1">
    <citation type="journal article" date="2021" name="BMC Genomics">
        <title>Datura genome reveals duplications of psychoactive alkaloid biosynthetic genes and high mutation rate following tissue culture.</title>
        <authorList>
            <person name="Rajewski A."/>
            <person name="Carter-House D."/>
            <person name="Stajich J."/>
            <person name="Litt A."/>
        </authorList>
    </citation>
    <scope>NUCLEOTIDE SEQUENCE [LARGE SCALE GENOMIC DNA]</scope>
    <source>
        <strain evidence="1">AR-01</strain>
    </source>
</reference>
<feature type="non-terminal residue" evidence="1">
    <location>
        <position position="150"/>
    </location>
</feature>